<reference evidence="2 3" key="1">
    <citation type="submission" date="2015-09" db="EMBL/GenBank/DDBJ databases">
        <title>Draft genome of the parasitic nematode Teladorsagia circumcincta isolate WARC Sus (inbred).</title>
        <authorList>
            <person name="Mitreva M."/>
        </authorList>
    </citation>
    <scope>NUCLEOTIDE SEQUENCE [LARGE SCALE GENOMIC DNA]</scope>
    <source>
        <strain evidence="2 3">S</strain>
    </source>
</reference>
<evidence type="ECO:0008006" key="4">
    <source>
        <dbReference type="Google" id="ProtNLM"/>
    </source>
</evidence>
<feature type="signal peptide" evidence="1">
    <location>
        <begin position="1"/>
        <end position="16"/>
    </location>
</feature>
<dbReference type="Proteomes" id="UP000230423">
    <property type="component" value="Unassembled WGS sequence"/>
</dbReference>
<proteinExistence type="predicted"/>
<protein>
    <recommendedName>
        <fullName evidence="4">ET module</fullName>
    </recommendedName>
</protein>
<accession>A0A2G9TXE7</accession>
<dbReference type="PANTHER" id="PTHR37959">
    <property type="entry name" value="PROTEIN CBG15758"/>
    <property type="match status" value="1"/>
</dbReference>
<dbReference type="OrthoDB" id="5842990at2759"/>
<dbReference type="PANTHER" id="PTHR37959:SF2">
    <property type="entry name" value="SECRETED PROTEIN"/>
    <property type="match status" value="1"/>
</dbReference>
<organism evidence="2 3">
    <name type="scientific">Teladorsagia circumcincta</name>
    <name type="common">Brown stomach worm</name>
    <name type="synonym">Ostertagia circumcincta</name>
    <dbReference type="NCBI Taxonomy" id="45464"/>
    <lineage>
        <taxon>Eukaryota</taxon>
        <taxon>Metazoa</taxon>
        <taxon>Ecdysozoa</taxon>
        <taxon>Nematoda</taxon>
        <taxon>Chromadorea</taxon>
        <taxon>Rhabditida</taxon>
        <taxon>Rhabditina</taxon>
        <taxon>Rhabditomorpha</taxon>
        <taxon>Strongyloidea</taxon>
        <taxon>Trichostrongylidae</taxon>
        <taxon>Teladorsagia</taxon>
    </lineage>
</organism>
<evidence type="ECO:0000313" key="2">
    <source>
        <dbReference type="EMBL" id="PIO62607.1"/>
    </source>
</evidence>
<dbReference type="AlphaFoldDB" id="A0A2G9TXE7"/>
<gene>
    <name evidence="2" type="ORF">TELCIR_15831</name>
</gene>
<keyword evidence="3" id="KW-1185">Reference proteome</keyword>
<name>A0A2G9TXE7_TELCI</name>
<keyword evidence="1" id="KW-0732">Signal</keyword>
<evidence type="ECO:0000256" key="1">
    <source>
        <dbReference type="SAM" id="SignalP"/>
    </source>
</evidence>
<sequence length="98" mass="10329">MLRIILLCALLAVAYAQVSAQNRLPCGFTCTRQARFGVNIDNSFTTTTCTANGADPRDRCNGCCQARALAGGLTTIAASGFPSTNGHDCICCTHNPCR</sequence>
<evidence type="ECO:0000313" key="3">
    <source>
        <dbReference type="Proteomes" id="UP000230423"/>
    </source>
</evidence>
<dbReference type="EMBL" id="KZ351899">
    <property type="protein sequence ID" value="PIO62607.1"/>
    <property type="molecule type" value="Genomic_DNA"/>
</dbReference>
<feature type="chain" id="PRO_5013755581" description="ET module" evidence="1">
    <location>
        <begin position="17"/>
        <end position="98"/>
    </location>
</feature>